<dbReference type="AlphaFoldDB" id="A0A9J6QPI8"/>
<comment type="caution">
    <text evidence="1">The sequence shown here is derived from an EMBL/GenBank/DDBJ whole genome shotgun (WGS) entry which is preliminary data.</text>
</comment>
<evidence type="ECO:0000313" key="1">
    <source>
        <dbReference type="EMBL" id="MCU7377890.1"/>
    </source>
</evidence>
<reference evidence="1" key="1">
    <citation type="submission" date="2022-09" db="EMBL/GenBank/DDBJ databases">
        <title>Culturomic study of gut microbiota in children with autism spectrum disorder.</title>
        <authorList>
            <person name="Efimov B.A."/>
            <person name="Chaplin A.V."/>
            <person name="Sokolova S.R."/>
            <person name="Pikina A.P."/>
            <person name="Korzhanova M."/>
            <person name="Belova V."/>
            <person name="Korostin D."/>
        </authorList>
    </citation>
    <scope>NUCLEOTIDE SEQUENCE</scope>
    <source>
        <strain evidence="1">ASD5510</strain>
    </source>
</reference>
<dbReference type="PIRSF" id="PIRSF021435">
    <property type="entry name" value="SpoIIIAB"/>
    <property type="match status" value="1"/>
</dbReference>
<sequence>MLKGILCLIIVFACGGLGLLKAQTYSARLEDLADLKDMIHILQTEMSYRKDPLPNAFARIASYKDNRAMDLLRRCSDSMKESLDLKQCWEQAVKYAYEKSGSCLTGEDLVILKDLGLQLGKSDIKGQAAMFALTETKLENQIEQATKEKESKGKMYKGLGFSIGIVIAIILI</sequence>
<name>A0A9J6QPI8_9FIRM</name>
<dbReference type="InterPro" id="IPR014198">
    <property type="entry name" value="Spore_III_AB"/>
</dbReference>
<protein>
    <submittedName>
        <fullName evidence="1">Stage III sporulation protein AB</fullName>
    </submittedName>
</protein>
<proteinExistence type="predicted"/>
<dbReference type="RefSeq" id="WP_148395172.1">
    <property type="nucleotide sequence ID" value="NZ_JAJAGH010000006.1"/>
</dbReference>
<accession>A0A9J6QPI8</accession>
<evidence type="ECO:0000313" key="2">
    <source>
        <dbReference type="Proteomes" id="UP001065549"/>
    </source>
</evidence>
<keyword evidence="2" id="KW-1185">Reference proteome</keyword>
<organism evidence="1 2">
    <name type="scientific">Hominibacterium faecale</name>
    <dbReference type="NCBI Taxonomy" id="2839743"/>
    <lineage>
        <taxon>Bacteria</taxon>
        <taxon>Bacillati</taxon>
        <taxon>Bacillota</taxon>
        <taxon>Clostridia</taxon>
        <taxon>Peptostreptococcales</taxon>
        <taxon>Anaerovoracaceae</taxon>
        <taxon>Hominibacterium</taxon>
    </lineage>
</organism>
<dbReference type="Proteomes" id="UP001065549">
    <property type="component" value="Unassembled WGS sequence"/>
</dbReference>
<dbReference type="Pfam" id="PF09548">
    <property type="entry name" value="Spore_III_AB"/>
    <property type="match status" value="1"/>
</dbReference>
<dbReference type="EMBL" id="JAOSHN010000002">
    <property type="protein sequence ID" value="MCU7377890.1"/>
    <property type="molecule type" value="Genomic_DNA"/>
</dbReference>
<gene>
    <name evidence="1" type="ORF">OBO34_05935</name>
</gene>